<feature type="region of interest" description="Disordered" evidence="1">
    <location>
        <begin position="342"/>
        <end position="364"/>
    </location>
</feature>
<dbReference type="InterPro" id="IPR033979">
    <property type="entry name" value="MINDY_domain"/>
</dbReference>
<evidence type="ECO:0000259" key="2">
    <source>
        <dbReference type="Pfam" id="PF04424"/>
    </source>
</evidence>
<dbReference type="Pfam" id="PF04424">
    <property type="entry name" value="MINDY_DUB"/>
    <property type="match status" value="1"/>
</dbReference>
<dbReference type="EMBL" id="LN483157">
    <property type="protein sequence ID" value="CED84279.1"/>
    <property type="molecule type" value="Genomic_DNA"/>
</dbReference>
<feature type="compositionally biased region" description="Basic residues" evidence="1">
    <location>
        <begin position="1"/>
        <end position="15"/>
    </location>
</feature>
<reference evidence="3" key="1">
    <citation type="submission" date="2014-08" db="EMBL/GenBank/DDBJ databases">
        <authorList>
            <person name="Sharma Rahul"/>
            <person name="Thines Marco"/>
        </authorList>
    </citation>
    <scope>NUCLEOTIDE SEQUENCE</scope>
</reference>
<feature type="compositionally biased region" description="Low complexity" evidence="1">
    <location>
        <begin position="1065"/>
        <end position="1075"/>
    </location>
</feature>
<protein>
    <submittedName>
        <fullName evidence="3">Uncharacterized conserved protein</fullName>
    </submittedName>
</protein>
<dbReference type="PANTHER" id="PTHR18063:SF6">
    <property type="entry name" value="UBIQUITIN CARBOXYL-TERMINAL HYDROLASE"/>
    <property type="match status" value="1"/>
</dbReference>
<feature type="compositionally biased region" description="Basic and acidic residues" evidence="1">
    <location>
        <begin position="1091"/>
        <end position="1100"/>
    </location>
</feature>
<name>A0A0F7SU80_PHARH</name>
<sequence>MAKKKTSNNKHKNKMAKVAGATAAVDATATTTDETSAVVEDSVVEESEVIAEAQPETIETVQVETVQSTEEVVSQPAAVESVPEVIAVEEPLGAPIESTPTAEELESIIDEHKQASSVQVSEVQPEVPTEPVVVQESAVVMEAIPVDASLARELEAIVDDHKVGSASVSVSDVVPETESSAVTSEEPVEESVAFALNSVVDDHKEKSASVVSVNEVSNQDQEETSIAAVDEEPVEESVALALNSIVDDHKGKSSSIVSVNEVAVDDREESSAVVNEEPVDASVALALNTVVDDHKGKAPSVVSVTEVSNEEPEQDTAAVDPSTALALNTIVDDHKQKNVASTVSVNEVPAEEEQQQRENETTEPLDVSVALALNTVVDDHKGKATSTVAVEEVSNEEQEETSTVAPEEPVEESVALALNSVVDDHKEKSASVVSVNEVVETEETKEVVETPVEPVFAQELEAIVDSHKEASTVSVAEVAAEIVAEVVAEKKQDEVVAPVSAREVVHDEPITTAAVAEPVDAAPAAEDISFEEVKAEDVNEAESDMKKDWVDLALNRELEAIVDSEKENKADVQVQEVAPEEQSAPIPVITNNLASVEAENVNRSIEESEVATPVVSETVINQVATEEEAFVAAPTATAADEEEAVKVTSSDTVKNDELVNPAEGVMDGKVTESQEEDVVVSKKNKINATNRDTHVPLDLGLGAPIEHASQISKPPSVVTNHEWNLKNLSWPDPRVRGIRRDVKIICQNINGPCSLISLCNVLILRGSIHIDPSKSTVDYDYLSSLIGDFLVERPQSSSTLSLESALSILPTTVHGLSVNPSFKAVGSFSRENDAGELALFELCGVRLTHGWVVDPENAREIEILGQVDTYDAAQTLLVEGSIAQSELSQGGKNSEELEKKIQEAAVVKEFLNNTQTQLTVSGLFGLSESLSSGEIVALFRNSHLSVLYKRPASATDPNEPLLYSLVTDDSFKNEPEIVWESLEDVQGTSTGYVNSEFRPSSAAGGDVAGLSAEAAYRINQGQEDGTDDYDQQLARQLQSEEDEASARQFIDRPSSNQASAVALDTTRAPAPTTAPEVGEAPTVEASQKASSGKEKKDKEKPKGKKCIIM</sequence>
<dbReference type="GO" id="GO:0005829">
    <property type="term" value="C:cytosol"/>
    <property type="evidence" value="ECO:0007669"/>
    <property type="project" value="TreeGrafter"/>
</dbReference>
<dbReference type="GO" id="GO:1990380">
    <property type="term" value="F:K48-linked deubiquitinase activity"/>
    <property type="evidence" value="ECO:0007669"/>
    <property type="project" value="InterPro"/>
</dbReference>
<dbReference type="GO" id="GO:0071108">
    <property type="term" value="P:protein K48-linked deubiquitination"/>
    <property type="evidence" value="ECO:0007669"/>
    <property type="project" value="TreeGrafter"/>
</dbReference>
<feature type="compositionally biased region" description="Low complexity" evidence="1">
    <location>
        <begin position="21"/>
        <end position="41"/>
    </location>
</feature>
<dbReference type="PANTHER" id="PTHR18063">
    <property type="entry name" value="NF-E2 INDUCIBLE PROTEIN"/>
    <property type="match status" value="1"/>
</dbReference>
<organism evidence="3">
    <name type="scientific">Phaffia rhodozyma</name>
    <name type="common">Yeast</name>
    <name type="synonym">Xanthophyllomyces dendrorhous</name>
    <dbReference type="NCBI Taxonomy" id="264483"/>
    <lineage>
        <taxon>Eukaryota</taxon>
        <taxon>Fungi</taxon>
        <taxon>Dikarya</taxon>
        <taxon>Basidiomycota</taxon>
        <taxon>Agaricomycotina</taxon>
        <taxon>Tremellomycetes</taxon>
        <taxon>Cystofilobasidiales</taxon>
        <taxon>Mrakiaceae</taxon>
        <taxon>Phaffia</taxon>
    </lineage>
</organism>
<accession>A0A0F7SU80</accession>
<feature type="region of interest" description="Disordered" evidence="1">
    <location>
        <begin position="1"/>
        <end position="41"/>
    </location>
</feature>
<dbReference type="GO" id="GO:0071944">
    <property type="term" value="C:cell periphery"/>
    <property type="evidence" value="ECO:0007669"/>
    <property type="project" value="TreeGrafter"/>
</dbReference>
<feature type="region of interest" description="Disordered" evidence="1">
    <location>
        <begin position="1039"/>
        <end position="1109"/>
    </location>
</feature>
<dbReference type="GO" id="GO:0004843">
    <property type="term" value="F:cysteine-type deubiquitinase activity"/>
    <property type="evidence" value="ECO:0007669"/>
    <property type="project" value="InterPro"/>
</dbReference>
<evidence type="ECO:0000256" key="1">
    <source>
        <dbReference type="SAM" id="MobiDB-lite"/>
    </source>
</evidence>
<feature type="domain" description="MINDY deubiquitinase" evidence="2">
    <location>
        <begin position="722"/>
        <end position="997"/>
    </location>
</feature>
<dbReference type="InterPro" id="IPR007518">
    <property type="entry name" value="MINDY"/>
</dbReference>
<proteinExistence type="predicted"/>
<evidence type="ECO:0000313" key="3">
    <source>
        <dbReference type="EMBL" id="CED84279.1"/>
    </source>
</evidence>
<dbReference type="GO" id="GO:0016807">
    <property type="term" value="F:cysteine-type carboxypeptidase activity"/>
    <property type="evidence" value="ECO:0007669"/>
    <property type="project" value="TreeGrafter"/>
</dbReference>
<dbReference type="AlphaFoldDB" id="A0A0F7SU80"/>